<keyword evidence="7" id="KW-1133">Transmembrane helix</keyword>
<dbReference type="GO" id="GO:0005576">
    <property type="term" value="C:extracellular region"/>
    <property type="evidence" value="ECO:0007669"/>
    <property type="project" value="TreeGrafter"/>
</dbReference>
<protein>
    <recommendedName>
        <fullName evidence="14">glucan 1,3-beta-glucosidase</fullName>
        <ecNumber evidence="14">3.2.1.58</ecNumber>
    </recommendedName>
    <alternativeName>
        <fullName evidence="15">Exo-1,3-beta-glucanase D</fullName>
    </alternativeName>
</protein>
<comment type="catalytic activity">
    <reaction evidence="12">
        <text>Successive hydrolysis of beta-D-glucose units from the non-reducing ends of (1-&gt;3)-beta-D-glucans, releasing alpha-glucose.</text>
        <dbReference type="EC" id="3.2.1.58"/>
    </reaction>
</comment>
<evidence type="ECO:0000256" key="9">
    <source>
        <dbReference type="ARBA" id="ARBA00023180"/>
    </source>
</evidence>
<keyword evidence="9" id="KW-0325">Glycoprotein</keyword>
<keyword evidence="4" id="KW-0812">Transmembrane</keyword>
<comment type="function">
    <text evidence="13">Glucosidase involved in the degradation of cellulosic biomass. Active on lichenan.</text>
</comment>
<reference evidence="18 19" key="1">
    <citation type="submission" date="2019-07" db="EMBL/GenBank/DDBJ databases">
        <title>Genomics analysis of Aphanomyces spp. identifies a new class of oomycete effector associated with host adaptation.</title>
        <authorList>
            <person name="Gaulin E."/>
        </authorList>
    </citation>
    <scope>NUCLEOTIDE SEQUENCE [LARGE SCALE GENOMIC DNA]</scope>
    <source>
        <strain evidence="18 19">ATCC 201684</strain>
    </source>
</reference>
<evidence type="ECO:0000256" key="16">
    <source>
        <dbReference type="SAM" id="SignalP"/>
    </source>
</evidence>
<dbReference type="Gene3D" id="3.20.20.80">
    <property type="entry name" value="Glycosidases"/>
    <property type="match status" value="1"/>
</dbReference>
<evidence type="ECO:0000256" key="4">
    <source>
        <dbReference type="ARBA" id="ARBA00022692"/>
    </source>
</evidence>
<comment type="similarity">
    <text evidence="2">Belongs to the glycosyl hydrolase 5 (cellulase A) family.</text>
</comment>
<feature type="domain" description="Ricin B lectin" evidence="17">
    <location>
        <begin position="496"/>
        <end position="625"/>
    </location>
</feature>
<evidence type="ECO:0000256" key="15">
    <source>
        <dbReference type="ARBA" id="ARBA00041260"/>
    </source>
</evidence>
<dbReference type="PANTHER" id="PTHR31297:SF34">
    <property type="entry name" value="GLUCAN 1,3-BETA-GLUCOSIDASE 2"/>
    <property type="match status" value="1"/>
</dbReference>
<keyword evidence="11" id="KW-0961">Cell wall biogenesis/degradation</keyword>
<evidence type="ECO:0000256" key="1">
    <source>
        <dbReference type="ARBA" id="ARBA00004401"/>
    </source>
</evidence>
<dbReference type="PANTHER" id="PTHR31297">
    <property type="entry name" value="GLUCAN ENDO-1,6-BETA-GLUCOSIDASE B"/>
    <property type="match status" value="1"/>
</dbReference>
<evidence type="ECO:0000256" key="14">
    <source>
        <dbReference type="ARBA" id="ARBA00038929"/>
    </source>
</evidence>
<evidence type="ECO:0000256" key="2">
    <source>
        <dbReference type="ARBA" id="ARBA00005641"/>
    </source>
</evidence>
<evidence type="ECO:0000313" key="18">
    <source>
        <dbReference type="EMBL" id="KAF0730656.1"/>
    </source>
</evidence>
<keyword evidence="3" id="KW-1003">Cell membrane</keyword>
<evidence type="ECO:0000256" key="11">
    <source>
        <dbReference type="ARBA" id="ARBA00023316"/>
    </source>
</evidence>
<dbReference type="GO" id="GO:0004338">
    <property type="term" value="F:glucan exo-1,3-beta-glucosidase activity"/>
    <property type="evidence" value="ECO:0007669"/>
    <property type="project" value="UniProtKB-EC"/>
</dbReference>
<dbReference type="EC" id="3.2.1.58" evidence="14"/>
<keyword evidence="10" id="KW-0326">Glycosidase</keyword>
<evidence type="ECO:0000256" key="5">
    <source>
        <dbReference type="ARBA" id="ARBA00022801"/>
    </source>
</evidence>
<dbReference type="PROSITE" id="PS50231">
    <property type="entry name" value="RICIN_B_LECTIN"/>
    <property type="match status" value="1"/>
</dbReference>
<accession>A0A6G0WT87</accession>
<dbReference type="GO" id="GO:0071555">
    <property type="term" value="P:cell wall organization"/>
    <property type="evidence" value="ECO:0007669"/>
    <property type="project" value="UniProtKB-KW"/>
</dbReference>
<evidence type="ECO:0000256" key="12">
    <source>
        <dbReference type="ARBA" id="ARBA00036824"/>
    </source>
</evidence>
<dbReference type="Pfam" id="PF00150">
    <property type="entry name" value="Cellulase"/>
    <property type="match status" value="1"/>
</dbReference>
<evidence type="ECO:0000256" key="13">
    <source>
        <dbReference type="ARBA" id="ARBA00037126"/>
    </source>
</evidence>
<keyword evidence="5" id="KW-0378">Hydrolase</keyword>
<dbReference type="InterPro" id="IPR035992">
    <property type="entry name" value="Ricin_B-like_lectins"/>
</dbReference>
<keyword evidence="8" id="KW-0472">Membrane</keyword>
<evidence type="ECO:0000256" key="7">
    <source>
        <dbReference type="ARBA" id="ARBA00022989"/>
    </source>
</evidence>
<evidence type="ECO:0000256" key="6">
    <source>
        <dbReference type="ARBA" id="ARBA00022968"/>
    </source>
</evidence>
<dbReference type="InterPro" id="IPR001547">
    <property type="entry name" value="Glyco_hydro_5"/>
</dbReference>
<sequence>MTKCVFALLLVASFALAGHIQAQIRAGKAPARGVNLGGWLVAEKWINRMDNLWRSADQNDAQGSDEYFMMKSLGQVKGQALFDAHWSSFITEDDLKLIAAAKFNMVRVPVGYWIQGCNDTYIQQFPDLQAHCGVFPKGGWVYLDNLVRRWAPKYNVAVMVDVHGVPGSQNGAEHSGEGGNSTWSDFPEYVQVTRNFVNYVVDQFKDEPAFLGVDLLNEPSNFVFDGVGGVDFNVMSKYYLDTIRDVRAKSDCILVTEPFLGNQAPGNGFNMEDFALNFTNVWHEWHPYLSFSDLNAGQFLAAIDDYKQSNLKWTGNPLFLGEWSLATQVDPVNMAKFVQAYITMVGTAKAGWAAWTWRADSLGVWSMKSTLDLDNPDAVTSDSSSSTFPIYSSADKSVSPGSDWRLVDTPAWIDQLGRSPEWSLNSRTGQLVNNRHGRCLASRTTKKKSVVVFETCSEKSIDQHWQLGNHSVFSRSYNKCLTSSYALEECDSSKLTQYFVIGRERSLLFLENQATNVGVTSKNAVVFGVSDTWLIDHETLSLQHETSGKCLEGNDTPDAVQLVECDQYIPAQRWKYDATTRQFHHSSGNCLSYCSSKDCQTTQLMLTKCHQAKEATIASQQFRLVWQNYPDLVMATVNGTVAPGSAGFQPEKRPSGSPSVHKLCSIGVLLLLVAAINLL</sequence>
<dbReference type="AlphaFoldDB" id="A0A6G0WT87"/>
<keyword evidence="6" id="KW-0735">Signal-anchor</keyword>
<dbReference type="SMART" id="SM00458">
    <property type="entry name" value="RICIN"/>
    <property type="match status" value="1"/>
</dbReference>
<comment type="caution">
    <text evidence="18">The sequence shown here is derived from an EMBL/GenBank/DDBJ whole genome shotgun (WGS) entry which is preliminary data.</text>
</comment>
<evidence type="ECO:0000259" key="17">
    <source>
        <dbReference type="SMART" id="SM00458"/>
    </source>
</evidence>
<feature type="chain" id="PRO_5026197439" description="glucan 1,3-beta-glucosidase" evidence="16">
    <location>
        <begin position="18"/>
        <end position="679"/>
    </location>
</feature>
<proteinExistence type="inferred from homology"/>
<dbReference type="Pfam" id="PF00652">
    <property type="entry name" value="Ricin_B_lectin"/>
    <property type="match status" value="2"/>
</dbReference>
<dbReference type="Proteomes" id="UP000481153">
    <property type="component" value="Unassembled WGS sequence"/>
</dbReference>
<evidence type="ECO:0000256" key="10">
    <source>
        <dbReference type="ARBA" id="ARBA00023295"/>
    </source>
</evidence>
<dbReference type="SUPFAM" id="SSF50370">
    <property type="entry name" value="Ricin B-like lectins"/>
    <property type="match status" value="2"/>
</dbReference>
<dbReference type="Gene3D" id="2.80.10.50">
    <property type="match status" value="2"/>
</dbReference>
<dbReference type="GO" id="GO:0009251">
    <property type="term" value="P:glucan catabolic process"/>
    <property type="evidence" value="ECO:0007669"/>
    <property type="project" value="TreeGrafter"/>
</dbReference>
<evidence type="ECO:0000313" key="19">
    <source>
        <dbReference type="Proteomes" id="UP000481153"/>
    </source>
</evidence>
<dbReference type="InterPro" id="IPR017853">
    <property type="entry name" value="GH"/>
</dbReference>
<evidence type="ECO:0000256" key="3">
    <source>
        <dbReference type="ARBA" id="ARBA00022475"/>
    </source>
</evidence>
<feature type="signal peptide" evidence="16">
    <location>
        <begin position="1"/>
        <end position="17"/>
    </location>
</feature>
<dbReference type="EMBL" id="VJMJ01000153">
    <property type="protein sequence ID" value="KAF0730656.1"/>
    <property type="molecule type" value="Genomic_DNA"/>
</dbReference>
<comment type="subcellular location">
    <subcellularLocation>
        <location evidence="1">Cell membrane</location>
        <topology evidence="1">Single-pass type II membrane protein</topology>
    </subcellularLocation>
</comment>
<gene>
    <name evidence="18" type="ORF">Ae201684_012075</name>
</gene>
<dbReference type="InterPro" id="IPR000772">
    <property type="entry name" value="Ricin_B_lectin"/>
</dbReference>
<name>A0A6G0WT87_9STRA</name>
<keyword evidence="19" id="KW-1185">Reference proteome</keyword>
<dbReference type="VEuPathDB" id="FungiDB:AeMF1_011715"/>
<evidence type="ECO:0000256" key="8">
    <source>
        <dbReference type="ARBA" id="ARBA00023136"/>
    </source>
</evidence>
<organism evidence="18 19">
    <name type="scientific">Aphanomyces euteiches</name>
    <dbReference type="NCBI Taxonomy" id="100861"/>
    <lineage>
        <taxon>Eukaryota</taxon>
        <taxon>Sar</taxon>
        <taxon>Stramenopiles</taxon>
        <taxon>Oomycota</taxon>
        <taxon>Saprolegniomycetes</taxon>
        <taxon>Saprolegniales</taxon>
        <taxon>Verrucalvaceae</taxon>
        <taxon>Aphanomyces</taxon>
    </lineage>
</organism>
<keyword evidence="16" id="KW-0732">Signal</keyword>
<dbReference type="GO" id="GO:0005886">
    <property type="term" value="C:plasma membrane"/>
    <property type="evidence" value="ECO:0007669"/>
    <property type="project" value="UniProtKB-SubCell"/>
</dbReference>
<dbReference type="GO" id="GO:0009986">
    <property type="term" value="C:cell surface"/>
    <property type="evidence" value="ECO:0007669"/>
    <property type="project" value="TreeGrafter"/>
</dbReference>
<dbReference type="SUPFAM" id="SSF51445">
    <property type="entry name" value="(Trans)glycosidases"/>
    <property type="match status" value="1"/>
</dbReference>
<dbReference type="InterPro" id="IPR050386">
    <property type="entry name" value="Glycosyl_hydrolase_5"/>
</dbReference>